<dbReference type="EMBL" id="JAQBIE010000024">
    <property type="protein sequence ID" value="MDB6179021.1"/>
    <property type="molecule type" value="Genomic_DNA"/>
</dbReference>
<organism evidence="1 2">
    <name type="scientific">Paracoccus onchidii</name>
    <dbReference type="NCBI Taxonomy" id="3017813"/>
    <lineage>
        <taxon>Bacteria</taxon>
        <taxon>Pseudomonadati</taxon>
        <taxon>Pseudomonadota</taxon>
        <taxon>Alphaproteobacteria</taxon>
        <taxon>Rhodobacterales</taxon>
        <taxon>Paracoccaceae</taxon>
        <taxon>Paracoccus</taxon>
    </lineage>
</organism>
<evidence type="ECO:0000313" key="2">
    <source>
        <dbReference type="Proteomes" id="UP001165641"/>
    </source>
</evidence>
<reference evidence="1" key="1">
    <citation type="submission" date="2022-12" db="EMBL/GenBank/DDBJ databases">
        <title>Paracoccus onchidii sp. nov., isolated from a marine invertebrate from the South China Sea.</title>
        <authorList>
            <person name="Xu S."/>
            <person name="Liu Z."/>
            <person name="Xu Y."/>
        </authorList>
    </citation>
    <scope>NUCLEOTIDE SEQUENCE</scope>
    <source>
        <strain evidence="1">Z330</strain>
    </source>
</reference>
<name>A0ABT4ZI40_9RHOB</name>
<proteinExistence type="predicted"/>
<keyword evidence="2" id="KW-1185">Reference proteome</keyword>
<sequence length="87" mass="9530">MTRPTDAEVRDRYEPRHVHGGMPTDCCEFGVIDLDRGGIELCRCWTADDARRISAAMNAAAGRKNATIANCFRAALTAQETKNDTTA</sequence>
<accession>A0ABT4ZI40</accession>
<protein>
    <submittedName>
        <fullName evidence="1">Uncharacterized protein</fullName>
    </submittedName>
</protein>
<gene>
    <name evidence="1" type="ORF">PAF17_16130</name>
</gene>
<dbReference type="Proteomes" id="UP001165641">
    <property type="component" value="Unassembled WGS sequence"/>
</dbReference>
<evidence type="ECO:0000313" key="1">
    <source>
        <dbReference type="EMBL" id="MDB6179021.1"/>
    </source>
</evidence>
<comment type="caution">
    <text evidence="1">The sequence shown here is derived from an EMBL/GenBank/DDBJ whole genome shotgun (WGS) entry which is preliminary data.</text>
</comment>
<dbReference type="RefSeq" id="WP_271890137.1">
    <property type="nucleotide sequence ID" value="NZ_JAQBIE010000024.1"/>
</dbReference>